<accession>A0AAV0GHY6</accession>
<feature type="region of interest" description="Disordered" evidence="1">
    <location>
        <begin position="1"/>
        <end position="39"/>
    </location>
</feature>
<comment type="caution">
    <text evidence="2">The sequence shown here is derived from an EMBL/GenBank/DDBJ whole genome shotgun (WGS) entry which is preliminary data.</text>
</comment>
<dbReference type="EMBL" id="CAMAPF010001134">
    <property type="protein sequence ID" value="CAH9147515.1"/>
    <property type="molecule type" value="Genomic_DNA"/>
</dbReference>
<sequence length="52" mass="5930">MRAGRVEGFERHRTGVDGRRRVAGEGRRRNTAGRGDDVYEGHFRESCGVQRL</sequence>
<evidence type="ECO:0000313" key="3">
    <source>
        <dbReference type="Proteomes" id="UP001152523"/>
    </source>
</evidence>
<reference evidence="2" key="1">
    <citation type="submission" date="2022-07" db="EMBL/GenBank/DDBJ databases">
        <authorList>
            <person name="Macas J."/>
            <person name="Novak P."/>
            <person name="Neumann P."/>
        </authorList>
    </citation>
    <scope>NUCLEOTIDE SEQUENCE</scope>
</reference>
<evidence type="ECO:0000256" key="1">
    <source>
        <dbReference type="SAM" id="MobiDB-lite"/>
    </source>
</evidence>
<evidence type="ECO:0000313" key="2">
    <source>
        <dbReference type="EMBL" id="CAH9147515.1"/>
    </source>
</evidence>
<protein>
    <submittedName>
        <fullName evidence="2">Uncharacterized protein</fullName>
    </submittedName>
</protein>
<dbReference type="Proteomes" id="UP001152523">
    <property type="component" value="Unassembled WGS sequence"/>
</dbReference>
<gene>
    <name evidence="2" type="ORF">CEPIT_LOCUS43805</name>
</gene>
<dbReference type="AlphaFoldDB" id="A0AAV0GHY6"/>
<organism evidence="2 3">
    <name type="scientific">Cuscuta epithymum</name>
    <dbReference type="NCBI Taxonomy" id="186058"/>
    <lineage>
        <taxon>Eukaryota</taxon>
        <taxon>Viridiplantae</taxon>
        <taxon>Streptophyta</taxon>
        <taxon>Embryophyta</taxon>
        <taxon>Tracheophyta</taxon>
        <taxon>Spermatophyta</taxon>
        <taxon>Magnoliopsida</taxon>
        <taxon>eudicotyledons</taxon>
        <taxon>Gunneridae</taxon>
        <taxon>Pentapetalae</taxon>
        <taxon>asterids</taxon>
        <taxon>lamiids</taxon>
        <taxon>Solanales</taxon>
        <taxon>Convolvulaceae</taxon>
        <taxon>Cuscuteae</taxon>
        <taxon>Cuscuta</taxon>
        <taxon>Cuscuta subgen. Cuscuta</taxon>
    </lineage>
</organism>
<keyword evidence="3" id="KW-1185">Reference proteome</keyword>
<proteinExistence type="predicted"/>
<name>A0AAV0GHY6_9ASTE</name>